<comment type="subcellular location">
    <subcellularLocation>
        <location evidence="1">Cell membrane</location>
        <topology evidence="1">Multi-pass membrane protein</topology>
    </subcellularLocation>
</comment>
<feature type="domain" description="RDD" evidence="7">
    <location>
        <begin position="29"/>
        <end position="151"/>
    </location>
</feature>
<dbReference type="EMBL" id="NXGE01000010">
    <property type="protein sequence ID" value="PRM92561.1"/>
    <property type="molecule type" value="Genomic_DNA"/>
</dbReference>
<proteinExistence type="predicted"/>
<evidence type="ECO:0000256" key="1">
    <source>
        <dbReference type="ARBA" id="ARBA00004651"/>
    </source>
</evidence>
<dbReference type="RefSeq" id="WP_105916099.1">
    <property type="nucleotide sequence ID" value="NZ_NXGE01000010.1"/>
</dbReference>
<feature type="transmembrane region" description="Helical" evidence="6">
    <location>
        <begin position="69"/>
        <end position="88"/>
    </location>
</feature>
<comment type="caution">
    <text evidence="8">The sequence shown here is derived from an EMBL/GenBank/DDBJ whole genome shotgun (WGS) entry which is preliminary data.</text>
</comment>
<keyword evidence="2" id="KW-1003">Cell membrane</keyword>
<feature type="transmembrane region" description="Helical" evidence="6">
    <location>
        <begin position="117"/>
        <end position="138"/>
    </location>
</feature>
<gene>
    <name evidence="8" type="ORF">CJ673_10405</name>
</gene>
<dbReference type="GO" id="GO:0005886">
    <property type="term" value="C:plasma membrane"/>
    <property type="evidence" value="ECO:0007669"/>
    <property type="project" value="UniProtKB-SubCell"/>
</dbReference>
<keyword evidence="4 6" id="KW-1133">Transmembrane helix</keyword>
<evidence type="ECO:0000259" key="7">
    <source>
        <dbReference type="Pfam" id="PF06271"/>
    </source>
</evidence>
<reference evidence="8 9" key="1">
    <citation type="submission" date="2017-09" db="EMBL/GenBank/DDBJ databases">
        <title>Reassesment of A. cryaerophilus.</title>
        <authorList>
            <person name="Perez-Cataluna A."/>
            <person name="Collado L."/>
            <person name="Salgado O."/>
            <person name="Lefinanco V."/>
            <person name="Figueras M.J."/>
        </authorList>
    </citation>
    <scope>NUCLEOTIDE SEQUENCE [LARGE SCALE GENOMIC DNA]</scope>
    <source>
        <strain evidence="8 9">LMG 10210</strain>
    </source>
</reference>
<evidence type="ECO:0000256" key="5">
    <source>
        <dbReference type="ARBA" id="ARBA00023136"/>
    </source>
</evidence>
<evidence type="ECO:0000256" key="6">
    <source>
        <dbReference type="SAM" id="Phobius"/>
    </source>
</evidence>
<dbReference type="Proteomes" id="UP000238281">
    <property type="component" value="Unassembled WGS sequence"/>
</dbReference>
<keyword evidence="5 6" id="KW-0472">Membrane</keyword>
<evidence type="ECO:0000256" key="2">
    <source>
        <dbReference type="ARBA" id="ARBA00022475"/>
    </source>
</evidence>
<name>A0A2S9T166_9BACT</name>
<evidence type="ECO:0000256" key="4">
    <source>
        <dbReference type="ARBA" id="ARBA00022989"/>
    </source>
</evidence>
<sequence>MSKWRDVKQNRAEKNVSKKVLHSSLNFVSIAKRFKAFLTDTFLITTPILYIVIYLVMGSGQEFSENRSLGWGIIFAIHFIIISIFWVLNGQTPGLKAYDLKLVDSKTGTRVSVLQTVIRYAATLFSIISIFFIFAPFVNKEKKTFQDIVSNTKIIEQ</sequence>
<dbReference type="Pfam" id="PF06271">
    <property type="entry name" value="RDD"/>
    <property type="match status" value="1"/>
</dbReference>
<dbReference type="InterPro" id="IPR010432">
    <property type="entry name" value="RDD"/>
</dbReference>
<keyword evidence="3 6" id="KW-0812">Transmembrane</keyword>
<evidence type="ECO:0000313" key="8">
    <source>
        <dbReference type="EMBL" id="PRM92561.1"/>
    </source>
</evidence>
<accession>A0A2S9T166</accession>
<dbReference type="PANTHER" id="PTHR36115">
    <property type="entry name" value="PROLINE-RICH ANTIGEN HOMOLOG-RELATED"/>
    <property type="match status" value="1"/>
</dbReference>
<feature type="transmembrane region" description="Helical" evidence="6">
    <location>
        <begin position="36"/>
        <end position="57"/>
    </location>
</feature>
<evidence type="ECO:0000256" key="3">
    <source>
        <dbReference type="ARBA" id="ARBA00022692"/>
    </source>
</evidence>
<evidence type="ECO:0000313" key="9">
    <source>
        <dbReference type="Proteomes" id="UP000238281"/>
    </source>
</evidence>
<dbReference type="AlphaFoldDB" id="A0A2S9T166"/>
<organism evidence="8 9">
    <name type="scientific">Aliarcobacter cryaerophilus</name>
    <dbReference type="NCBI Taxonomy" id="28198"/>
    <lineage>
        <taxon>Bacteria</taxon>
        <taxon>Pseudomonadati</taxon>
        <taxon>Campylobacterota</taxon>
        <taxon>Epsilonproteobacteria</taxon>
        <taxon>Campylobacterales</taxon>
        <taxon>Arcobacteraceae</taxon>
        <taxon>Aliarcobacter</taxon>
    </lineage>
</organism>
<dbReference type="STRING" id="28198.GCA_001572855_01017"/>
<dbReference type="InterPro" id="IPR051791">
    <property type="entry name" value="Pra-immunoreactive"/>
</dbReference>
<protein>
    <recommendedName>
        <fullName evidence="7">RDD domain-containing protein</fullName>
    </recommendedName>
</protein>